<dbReference type="AlphaFoldDB" id="A0A9P8L7P9"/>
<dbReference type="GO" id="GO:0003961">
    <property type="term" value="F:O-acetylhomoserine aminocarboxypropyltransferase activity"/>
    <property type="evidence" value="ECO:0007669"/>
    <property type="project" value="TreeGrafter"/>
</dbReference>
<evidence type="ECO:0000256" key="4">
    <source>
        <dbReference type="ARBA" id="ARBA00022898"/>
    </source>
</evidence>
<keyword evidence="3" id="KW-0808">Transferase</keyword>
<feature type="modified residue" description="N6-(pyridoxal phosphate)lysine" evidence="5">
    <location>
        <position position="150"/>
    </location>
</feature>
<dbReference type="InterPro" id="IPR015421">
    <property type="entry name" value="PyrdxlP-dep_Trfase_major"/>
</dbReference>
<dbReference type="PANTHER" id="PTHR43797">
    <property type="entry name" value="HOMOCYSTEINE/CYSTEINE SYNTHASE"/>
    <property type="match status" value="1"/>
</dbReference>
<evidence type="ECO:0000313" key="7">
    <source>
        <dbReference type="EMBL" id="KAH0552834.1"/>
    </source>
</evidence>
<sequence length="380" mass="41118">MNPTVDVFEKRMVALEGGAAAVAASSGQSAQFLTIAALAHAGDNIISTSYLYGGTYNQFKVFLPRLGIHSKFVKGDKAEDFEALIDERTKAIYIESIGNPKYNIPDFEAISKVAKAAGVPLVVDNTFGAGGYLIRPIEHGADIVVHSATKWIGGHGTTIAGIVIDSGKFDWGKHAKRFPQMNDPAEGYHGLKFYDTFGSTTFAVRVRLEGLRDLGCAMNPFAAFLLLQGLETLSLRMERHVENALKLAKWLEKQPKVTWVSYPGLENHPSHQLAKKYLPRGAGGVLSFGVQGGGKAGSQVVDNLKLVSNLAKPGLAAELTRLQRRRRKDLIRISIGLEHIDDIIYDFEQAFNAAAALNPGPDSGQSREDTASTGIANLEI</sequence>
<dbReference type="GO" id="GO:0006535">
    <property type="term" value="P:cysteine biosynthetic process from serine"/>
    <property type="evidence" value="ECO:0007669"/>
    <property type="project" value="TreeGrafter"/>
</dbReference>
<comment type="cofactor">
    <cofactor evidence="1 6">
        <name>pyridoxal 5'-phosphate</name>
        <dbReference type="ChEBI" id="CHEBI:597326"/>
    </cofactor>
</comment>
<evidence type="ECO:0000256" key="2">
    <source>
        <dbReference type="ARBA" id="ARBA00009077"/>
    </source>
</evidence>
<comment type="caution">
    <text evidence="7">The sequence shown here is derived from an EMBL/GenBank/DDBJ whole genome shotgun (WGS) entry which is preliminary data.</text>
</comment>
<evidence type="ECO:0000256" key="6">
    <source>
        <dbReference type="RuleBase" id="RU362118"/>
    </source>
</evidence>
<dbReference type="GO" id="GO:0071269">
    <property type="term" value="P:L-homocysteine biosynthetic process"/>
    <property type="evidence" value="ECO:0007669"/>
    <property type="project" value="TreeGrafter"/>
</dbReference>
<dbReference type="PROSITE" id="PS00868">
    <property type="entry name" value="CYS_MET_METAB_PP"/>
    <property type="match status" value="1"/>
</dbReference>
<dbReference type="GO" id="GO:0004124">
    <property type="term" value="F:cysteine synthase activity"/>
    <property type="evidence" value="ECO:0007669"/>
    <property type="project" value="TreeGrafter"/>
</dbReference>
<dbReference type="NCBIfam" id="TIGR01326">
    <property type="entry name" value="OAH_OAS_sulfhy"/>
    <property type="match status" value="1"/>
</dbReference>
<dbReference type="EMBL" id="JAGHQM010001756">
    <property type="protein sequence ID" value="KAH0552834.1"/>
    <property type="molecule type" value="Genomic_DNA"/>
</dbReference>
<dbReference type="GO" id="GO:0019346">
    <property type="term" value="P:transsulfuration"/>
    <property type="evidence" value="ECO:0007669"/>
    <property type="project" value="InterPro"/>
</dbReference>
<organism evidence="7 8">
    <name type="scientific">Trichoglossum hirsutum</name>
    <dbReference type="NCBI Taxonomy" id="265104"/>
    <lineage>
        <taxon>Eukaryota</taxon>
        <taxon>Fungi</taxon>
        <taxon>Dikarya</taxon>
        <taxon>Ascomycota</taxon>
        <taxon>Pezizomycotina</taxon>
        <taxon>Geoglossomycetes</taxon>
        <taxon>Geoglossales</taxon>
        <taxon>Geoglossaceae</taxon>
        <taxon>Trichoglossum</taxon>
    </lineage>
</organism>
<dbReference type="SUPFAM" id="SSF53383">
    <property type="entry name" value="PLP-dependent transferases"/>
    <property type="match status" value="1"/>
</dbReference>
<dbReference type="GO" id="GO:0030170">
    <property type="term" value="F:pyridoxal phosphate binding"/>
    <property type="evidence" value="ECO:0007669"/>
    <property type="project" value="InterPro"/>
</dbReference>
<dbReference type="InterPro" id="IPR015424">
    <property type="entry name" value="PyrdxlP-dep_Trfase"/>
</dbReference>
<keyword evidence="4 5" id="KW-0663">Pyridoxal phosphate</keyword>
<protein>
    <submittedName>
        <fullName evidence="7">Uncharacterized protein</fullName>
    </submittedName>
</protein>
<comment type="similarity">
    <text evidence="2 6">Belongs to the trans-sulfuration enzymes family.</text>
</comment>
<dbReference type="InterPro" id="IPR015422">
    <property type="entry name" value="PyrdxlP-dep_Trfase_small"/>
</dbReference>
<dbReference type="FunFam" id="3.40.640.10:FF:000035">
    <property type="entry name" value="O-succinylhomoserine sulfhydrylase"/>
    <property type="match status" value="1"/>
</dbReference>
<name>A0A9P8L7P9_9PEZI</name>
<dbReference type="Gene3D" id="3.40.640.10">
    <property type="entry name" value="Type I PLP-dependent aspartate aminotransferase-like (Major domain)"/>
    <property type="match status" value="1"/>
</dbReference>
<dbReference type="Proteomes" id="UP000750711">
    <property type="component" value="Unassembled WGS sequence"/>
</dbReference>
<evidence type="ECO:0000256" key="3">
    <source>
        <dbReference type="ARBA" id="ARBA00022679"/>
    </source>
</evidence>
<dbReference type="Gene3D" id="3.90.1150.10">
    <property type="entry name" value="Aspartate Aminotransferase, domain 1"/>
    <property type="match status" value="1"/>
</dbReference>
<dbReference type="PANTHER" id="PTHR43797:SF2">
    <property type="entry name" value="HOMOCYSTEINE_CYSTEINE SYNTHASE"/>
    <property type="match status" value="1"/>
</dbReference>
<evidence type="ECO:0000256" key="1">
    <source>
        <dbReference type="ARBA" id="ARBA00001933"/>
    </source>
</evidence>
<dbReference type="InterPro" id="IPR006235">
    <property type="entry name" value="OAc-hSer/O-AcSer_sulfhydrylase"/>
</dbReference>
<reference evidence="7" key="1">
    <citation type="submission" date="2021-03" db="EMBL/GenBank/DDBJ databases">
        <title>Comparative genomics and phylogenomic investigation of the class Geoglossomycetes provide insights into ecological specialization and systematics.</title>
        <authorList>
            <person name="Melie T."/>
            <person name="Pirro S."/>
            <person name="Miller A.N."/>
            <person name="Quandt A."/>
        </authorList>
    </citation>
    <scope>NUCLEOTIDE SEQUENCE</scope>
    <source>
        <strain evidence="7">CAQ_001_2017</strain>
    </source>
</reference>
<accession>A0A9P8L7P9</accession>
<dbReference type="InterPro" id="IPR000277">
    <property type="entry name" value="Cys/Met-Metab_PyrdxlP-dep_enz"/>
</dbReference>
<dbReference type="Pfam" id="PF01053">
    <property type="entry name" value="Cys_Met_Meta_PP"/>
    <property type="match status" value="1"/>
</dbReference>
<dbReference type="PIRSF" id="PIRSF001434">
    <property type="entry name" value="CGS"/>
    <property type="match status" value="1"/>
</dbReference>
<proteinExistence type="inferred from homology"/>
<gene>
    <name evidence="7" type="ORF">GP486_006965</name>
</gene>
<evidence type="ECO:0000313" key="8">
    <source>
        <dbReference type="Proteomes" id="UP000750711"/>
    </source>
</evidence>
<dbReference type="CDD" id="cd00614">
    <property type="entry name" value="CGS_like"/>
    <property type="match status" value="1"/>
</dbReference>
<evidence type="ECO:0000256" key="5">
    <source>
        <dbReference type="PIRSR" id="PIRSR001434-2"/>
    </source>
</evidence>
<dbReference type="GO" id="GO:0005737">
    <property type="term" value="C:cytoplasm"/>
    <property type="evidence" value="ECO:0007669"/>
    <property type="project" value="TreeGrafter"/>
</dbReference>
<keyword evidence="8" id="KW-1185">Reference proteome</keyword>
<dbReference type="InterPro" id="IPR054542">
    <property type="entry name" value="Cys_met_metab_PP"/>
</dbReference>